<reference evidence="2 3" key="1">
    <citation type="submission" date="2016-04" db="EMBL/GenBank/DDBJ databases">
        <title>Polished mammalian reference genomes with single-molecule sequencing and chromosome conformation capture applied to the Capra hircus genome.</title>
        <authorList>
            <person name="Bickhart D.M."/>
            <person name="Koren S."/>
            <person name="Rosen B."/>
            <person name="Hastie A."/>
            <person name="Liachko I."/>
            <person name="Sullivan S.T."/>
            <person name="Burton J."/>
            <person name="Sayre B.L."/>
            <person name="Huson H.J."/>
            <person name="Lee J."/>
            <person name="Lam E."/>
            <person name="Kelley C.M."/>
            <person name="Hutchison J.L."/>
            <person name="Zhou Y."/>
            <person name="Sun J."/>
            <person name="Crisa A."/>
            <person name="Schwartz J.C."/>
            <person name="Hammond J.A."/>
            <person name="Schroeder S.G."/>
            <person name="Liu G.E."/>
            <person name="Dunham M."/>
            <person name="Shendure J."/>
            <person name="Sonstegard T.S."/>
            <person name="Phillippy A.M."/>
            <person name="Van Tassell C.P."/>
            <person name="Smith T.P."/>
        </authorList>
    </citation>
    <scope>NUCLEOTIDE SEQUENCE [LARGE SCALE GENOMIC DNA]</scope>
</reference>
<organism evidence="2 3">
    <name type="scientific">Capra hircus</name>
    <name type="common">Goat</name>
    <dbReference type="NCBI Taxonomy" id="9925"/>
    <lineage>
        <taxon>Eukaryota</taxon>
        <taxon>Metazoa</taxon>
        <taxon>Chordata</taxon>
        <taxon>Craniata</taxon>
        <taxon>Vertebrata</taxon>
        <taxon>Euteleostomi</taxon>
        <taxon>Mammalia</taxon>
        <taxon>Eutheria</taxon>
        <taxon>Laurasiatheria</taxon>
        <taxon>Artiodactyla</taxon>
        <taxon>Ruminantia</taxon>
        <taxon>Pecora</taxon>
        <taxon>Bovidae</taxon>
        <taxon>Caprinae</taxon>
        <taxon>Capra</taxon>
    </lineage>
</organism>
<dbReference type="Ensembl" id="ENSCHIT00000016095.1">
    <property type="protein sequence ID" value="ENSCHIP00000008336.1"/>
    <property type="gene ID" value="ENSCHIG00000011551.1"/>
</dbReference>
<keyword evidence="3" id="KW-1185">Reference proteome</keyword>
<evidence type="ECO:0000313" key="2">
    <source>
        <dbReference type="Ensembl" id="ENSCHIP00000008336.1"/>
    </source>
</evidence>
<reference evidence="2" key="2">
    <citation type="submission" date="2025-08" db="UniProtKB">
        <authorList>
            <consortium name="Ensembl"/>
        </authorList>
    </citation>
    <scope>IDENTIFICATION</scope>
</reference>
<evidence type="ECO:0000313" key="3">
    <source>
        <dbReference type="Proteomes" id="UP000291000"/>
    </source>
</evidence>
<protein>
    <submittedName>
        <fullName evidence="2">Uncharacterized protein</fullName>
    </submittedName>
</protein>
<dbReference type="EMBL" id="LWLT01000012">
    <property type="status" value="NOT_ANNOTATED_CDS"/>
    <property type="molecule type" value="Genomic_DNA"/>
</dbReference>
<feature type="region of interest" description="Disordered" evidence="1">
    <location>
        <begin position="35"/>
        <end position="60"/>
    </location>
</feature>
<reference evidence="2" key="3">
    <citation type="submission" date="2025-09" db="UniProtKB">
        <authorList>
            <consortium name="Ensembl"/>
        </authorList>
    </citation>
    <scope>IDENTIFICATION</scope>
</reference>
<dbReference type="GeneTree" id="ENSGT00950000185357"/>
<accession>A0A452E8J3</accession>
<dbReference type="AlphaFoldDB" id="A0A452E8J3"/>
<proteinExistence type="predicted"/>
<sequence>MIYAKEFRGKGSTVVQETYTQEISGILKSLRIVGKRRKKPKRKEKEKRRGKRKKSKKKKRHLLLKCRWWLKFFNTSFRDLRIIWKISNTLLTFIRK</sequence>
<name>A0A452E8J3_CAPHI</name>
<dbReference type="Bgee" id="ENSCHIG00000011551">
    <property type="expression patterns" value="Expressed in fallopian tube and 14 other cell types or tissues"/>
</dbReference>
<evidence type="ECO:0000256" key="1">
    <source>
        <dbReference type="SAM" id="MobiDB-lite"/>
    </source>
</evidence>
<dbReference type="Proteomes" id="UP000291000">
    <property type="component" value="Chromosome 9"/>
</dbReference>
<dbReference type="OMA" id="WWLKFFN"/>